<dbReference type="EMBL" id="NVNL01000041">
    <property type="protein sequence ID" value="PEA87759.1"/>
    <property type="molecule type" value="Genomic_DNA"/>
</dbReference>
<dbReference type="RefSeq" id="WP_000205606.1">
    <property type="nucleotide sequence ID" value="NZ_NVNL01000041.1"/>
</dbReference>
<evidence type="ECO:0000313" key="1">
    <source>
        <dbReference type="EMBL" id="PEA87759.1"/>
    </source>
</evidence>
<organism evidence="1 2">
    <name type="scientific">Bacillus thuringiensis</name>
    <dbReference type="NCBI Taxonomy" id="1428"/>
    <lineage>
        <taxon>Bacteria</taxon>
        <taxon>Bacillati</taxon>
        <taxon>Bacillota</taxon>
        <taxon>Bacilli</taxon>
        <taxon>Bacillales</taxon>
        <taxon>Bacillaceae</taxon>
        <taxon>Bacillus</taxon>
        <taxon>Bacillus cereus group</taxon>
    </lineage>
</organism>
<sequence>MTTDKLVTLESDKWKFRCSNNRIDYSNEPFTNSDQNDKENVNYSLYVNNDKGKLSVPFIYYDIPMVMAGTEIIFQPTLRCESLYPERTIKLAIGTLQQGLKKTLISESFLLKEDWKTFKLIHERVTSPSAIRIGVYWYDSSPINLILSGNKTTLLKRDLV</sequence>
<accession>A0A9X6TKH2</accession>
<evidence type="ECO:0000313" key="2">
    <source>
        <dbReference type="Proteomes" id="UP000220702"/>
    </source>
</evidence>
<proteinExistence type="predicted"/>
<gene>
    <name evidence="1" type="ORF">CON71_22460</name>
</gene>
<reference evidence="1 2" key="1">
    <citation type="submission" date="2017-09" db="EMBL/GenBank/DDBJ databases">
        <title>Large-scale bioinformatics analysis of Bacillus genomes uncovers conserved roles of natural products in bacterial physiology.</title>
        <authorList>
            <consortium name="Agbiome Team Llc"/>
            <person name="Bleich R.M."/>
            <person name="Grubbs K.J."/>
            <person name="Santa Maria K.C."/>
            <person name="Allen S.E."/>
            <person name="Farag S."/>
            <person name="Shank E.A."/>
            <person name="Bowers A."/>
        </authorList>
    </citation>
    <scope>NUCLEOTIDE SEQUENCE [LARGE SCALE GENOMIC DNA]</scope>
    <source>
        <strain evidence="1 2">AFS089089</strain>
    </source>
</reference>
<name>A0A9X6TKH2_BACTU</name>
<protein>
    <submittedName>
        <fullName evidence="1">Uncharacterized protein</fullName>
    </submittedName>
</protein>
<comment type="caution">
    <text evidence="1">The sequence shown here is derived from an EMBL/GenBank/DDBJ whole genome shotgun (WGS) entry which is preliminary data.</text>
</comment>
<dbReference type="Proteomes" id="UP000220702">
    <property type="component" value="Unassembled WGS sequence"/>
</dbReference>
<dbReference type="AlphaFoldDB" id="A0A9X6TKH2"/>